<name>A0A813PZU7_ADIRI</name>
<dbReference type="Pfam" id="PF01885">
    <property type="entry name" value="PTS_2-RNA"/>
    <property type="match status" value="1"/>
</dbReference>
<evidence type="ECO:0000256" key="4">
    <source>
        <dbReference type="ARBA" id="ARBA00022679"/>
    </source>
</evidence>
<comment type="caution">
    <text evidence="7">The sequence shown here is derived from an EMBL/GenBank/DDBJ whole genome shotgun (WGS) entry which is preliminary data.</text>
</comment>
<keyword evidence="8" id="KW-1185">Reference proteome</keyword>
<evidence type="ECO:0000256" key="2">
    <source>
        <dbReference type="ARBA" id="ARBA00009836"/>
    </source>
</evidence>
<dbReference type="Gene3D" id="1.10.10.970">
    <property type="entry name" value="RNA 2'-phosphotransferase, Tpt1/KptA family, N-terminal domain"/>
    <property type="match status" value="1"/>
</dbReference>
<keyword evidence="5" id="KW-0520">NAD</keyword>
<evidence type="ECO:0000256" key="5">
    <source>
        <dbReference type="ARBA" id="ARBA00023027"/>
    </source>
</evidence>
<dbReference type="SUPFAM" id="SSF56399">
    <property type="entry name" value="ADP-ribosylation"/>
    <property type="match status" value="1"/>
</dbReference>
<sequence>MAARNAQRFYGSGSRAGMGKVVELSKALSWLLRHAVVKEGLQFQADGYVFVDDILRHPSFTKYTIDDFHECVEKNEKKRFGLKTDEITGKEMIRAHQGHSIQDLDIDMREITDPQEFPTVLHGTYRKHWSSICNKGLSKMGRKHIHFAPGLPKGAGVVSGMRASADLYIYIDMEKALNDGLKFFVSSNNVILSPGNENGCIPTRYFRLVESCRGERIPLPVESFERTTTDTR</sequence>
<evidence type="ECO:0000313" key="8">
    <source>
        <dbReference type="Proteomes" id="UP000663828"/>
    </source>
</evidence>
<accession>A0A813PZU7</accession>
<evidence type="ECO:0000256" key="1">
    <source>
        <dbReference type="ARBA" id="ARBA00003343"/>
    </source>
</evidence>
<dbReference type="PANTHER" id="PTHR12684:SF2">
    <property type="entry name" value="TRNA 2'-PHOSPHOTRANSFERASE 1"/>
    <property type="match status" value="1"/>
</dbReference>
<comment type="function">
    <text evidence="1">Catalyzes the last step of tRNA splicing, the transfer of the splice junction 2'-phosphate from ligated tRNA to NAD to produce ADP-ribose 1''-2'' cyclic phosphate.</text>
</comment>
<reference evidence="7" key="1">
    <citation type="submission" date="2021-02" db="EMBL/GenBank/DDBJ databases">
        <authorList>
            <person name="Nowell W R."/>
        </authorList>
    </citation>
    <scope>NUCLEOTIDE SEQUENCE</scope>
</reference>
<dbReference type="Gene3D" id="3.20.170.30">
    <property type="match status" value="1"/>
</dbReference>
<dbReference type="GO" id="GO:0006388">
    <property type="term" value="P:tRNA splicing, via endonucleolytic cleavage and ligation"/>
    <property type="evidence" value="ECO:0007669"/>
    <property type="project" value="TreeGrafter"/>
</dbReference>
<dbReference type="InterPro" id="IPR042081">
    <property type="entry name" value="RNA_2'-PTrans_C"/>
</dbReference>
<evidence type="ECO:0000313" key="7">
    <source>
        <dbReference type="EMBL" id="CAF0760748.1"/>
    </source>
</evidence>
<dbReference type="InterPro" id="IPR042080">
    <property type="entry name" value="RNA_2'-PTrans_N"/>
</dbReference>
<dbReference type="AlphaFoldDB" id="A0A813PZU7"/>
<gene>
    <name evidence="7" type="ORF">XAT740_LOCUS922</name>
</gene>
<dbReference type="EC" id="2.7.1.160" evidence="3"/>
<dbReference type="EMBL" id="CAJNOR010000026">
    <property type="protein sequence ID" value="CAF0760748.1"/>
    <property type="molecule type" value="Genomic_DNA"/>
</dbReference>
<evidence type="ECO:0000256" key="3">
    <source>
        <dbReference type="ARBA" id="ARBA00012007"/>
    </source>
</evidence>
<dbReference type="InterPro" id="IPR002745">
    <property type="entry name" value="Ptrans_KptA/Tpt1"/>
</dbReference>
<dbReference type="PANTHER" id="PTHR12684">
    <property type="entry name" value="PUTATIVE PHOSPHOTRANSFERASE"/>
    <property type="match status" value="1"/>
</dbReference>
<dbReference type="Proteomes" id="UP000663828">
    <property type="component" value="Unassembled WGS sequence"/>
</dbReference>
<comment type="catalytic activity">
    <reaction evidence="6">
        <text>2'-phospho-[ligated tRNA] + NAD(+) = mature tRNA + ADP-alpha-D-ribose 1'',2''-cyclic phosphate + nicotinamide</text>
        <dbReference type="Rhea" id="RHEA:23324"/>
        <dbReference type="Rhea" id="RHEA-COMP:11106"/>
        <dbReference type="Rhea" id="RHEA-COMP:11107"/>
        <dbReference type="ChEBI" id="CHEBI:17154"/>
        <dbReference type="ChEBI" id="CHEBI:57540"/>
        <dbReference type="ChEBI" id="CHEBI:76596"/>
        <dbReference type="ChEBI" id="CHEBI:82883"/>
        <dbReference type="ChEBI" id="CHEBI:85027"/>
        <dbReference type="EC" id="2.7.1.160"/>
    </reaction>
</comment>
<comment type="similarity">
    <text evidence="2">Belongs to the KptA/TPT1 family.</text>
</comment>
<organism evidence="7 8">
    <name type="scientific">Adineta ricciae</name>
    <name type="common">Rotifer</name>
    <dbReference type="NCBI Taxonomy" id="249248"/>
    <lineage>
        <taxon>Eukaryota</taxon>
        <taxon>Metazoa</taxon>
        <taxon>Spiralia</taxon>
        <taxon>Gnathifera</taxon>
        <taxon>Rotifera</taxon>
        <taxon>Eurotatoria</taxon>
        <taxon>Bdelloidea</taxon>
        <taxon>Adinetida</taxon>
        <taxon>Adinetidae</taxon>
        <taxon>Adineta</taxon>
    </lineage>
</organism>
<proteinExistence type="inferred from homology"/>
<dbReference type="GO" id="GO:0000215">
    <property type="term" value="F:tRNA 2'-phosphotransferase activity"/>
    <property type="evidence" value="ECO:0007669"/>
    <property type="project" value="UniProtKB-EC"/>
</dbReference>
<protein>
    <recommendedName>
        <fullName evidence="3">2'-phosphotransferase</fullName>
        <ecNumber evidence="3">2.7.1.160</ecNumber>
    </recommendedName>
</protein>
<keyword evidence="4" id="KW-0808">Transferase</keyword>
<evidence type="ECO:0000256" key="6">
    <source>
        <dbReference type="ARBA" id="ARBA00047949"/>
    </source>
</evidence>